<keyword evidence="3 6" id="KW-1133">Transmembrane helix</keyword>
<feature type="domain" description="Ig-like" evidence="7">
    <location>
        <begin position="260"/>
        <end position="354"/>
    </location>
</feature>
<name>A0ABM1S9N3_LIMPO</name>
<comment type="subcellular location">
    <subcellularLocation>
        <location evidence="1">Membrane</location>
        <topology evidence="1">Single-pass membrane protein</topology>
    </subcellularLocation>
</comment>
<evidence type="ECO:0000256" key="2">
    <source>
        <dbReference type="ARBA" id="ARBA00022692"/>
    </source>
</evidence>
<evidence type="ECO:0000256" key="5">
    <source>
        <dbReference type="ARBA" id="ARBA00023157"/>
    </source>
</evidence>
<evidence type="ECO:0000313" key="9">
    <source>
        <dbReference type="Proteomes" id="UP000694941"/>
    </source>
</evidence>
<dbReference type="Pfam" id="PF08205">
    <property type="entry name" value="C2-set_2"/>
    <property type="match status" value="1"/>
</dbReference>
<dbReference type="SMART" id="SM00408">
    <property type="entry name" value="IGc2"/>
    <property type="match status" value="5"/>
</dbReference>
<evidence type="ECO:0000256" key="1">
    <source>
        <dbReference type="ARBA" id="ARBA00004167"/>
    </source>
</evidence>
<feature type="domain" description="Fibronectin type-III" evidence="8">
    <location>
        <begin position="554"/>
        <end position="645"/>
    </location>
</feature>
<evidence type="ECO:0000256" key="4">
    <source>
        <dbReference type="ARBA" id="ARBA00023136"/>
    </source>
</evidence>
<dbReference type="InterPro" id="IPR007110">
    <property type="entry name" value="Ig-like_dom"/>
</dbReference>
<dbReference type="CDD" id="cd00096">
    <property type="entry name" value="Ig"/>
    <property type="match status" value="1"/>
</dbReference>
<evidence type="ECO:0000313" key="10">
    <source>
        <dbReference type="RefSeq" id="XP_022240338.1"/>
    </source>
</evidence>
<dbReference type="RefSeq" id="XP_022240338.1">
    <property type="nucleotide sequence ID" value="XM_022384630.1"/>
</dbReference>
<feature type="transmembrane region" description="Helical" evidence="6">
    <location>
        <begin position="660"/>
        <end position="684"/>
    </location>
</feature>
<reference evidence="10" key="1">
    <citation type="submission" date="2025-08" db="UniProtKB">
        <authorList>
            <consortium name="RefSeq"/>
        </authorList>
    </citation>
    <scope>IDENTIFICATION</scope>
    <source>
        <tissue evidence="10">Muscle</tissue>
    </source>
</reference>
<proteinExistence type="predicted"/>
<feature type="domain" description="Ig-like" evidence="7">
    <location>
        <begin position="456"/>
        <end position="547"/>
    </location>
</feature>
<dbReference type="PROSITE" id="PS50835">
    <property type="entry name" value="IG_LIKE"/>
    <property type="match status" value="5"/>
</dbReference>
<dbReference type="Pfam" id="PF00047">
    <property type="entry name" value="ig"/>
    <property type="match status" value="2"/>
</dbReference>
<dbReference type="InterPro" id="IPR036179">
    <property type="entry name" value="Ig-like_dom_sf"/>
</dbReference>
<sequence length="860" mass="95950">MYTTKQWSFHVLLFRYWRPLCFGFLCVLLSISANSVSSLPQGLISYDALQGKAAEIPCNFTMFSEDGIALILWYRGNTSTPIYILDARNGLTNQPKHFPSDILGDRAFFDVDVIPSVLRIQDVTEEDGGRYRCRVDYKHNPTENICLWLDIIIPPRETIIMDKFGQHLRGLIGPYNEGSSLLLICEADGGRPPPALTWKKEGKVLKENFTLTPQGFSRNEILLPDLRRHDLFASLTCEASNSEIGDPSFSSITLDLNLKPLDAKIITPSRPVSAGRVVELVCETWGARPPAEITWWKGVDRLTSVTDILSPDNNLTVSTVTFIPEAKDNAKNISCRADNSLLKDSVVSDVRTLEVYYIPQVKIIPQNLTDLHDVTEGSEISLNCKVDANPPKLDVWWLFNGSTIHSDGRLGVIVTKQSLTIKSVQISHRGKFQCVAANKEGQGWSEEISLGVNYHPVCKEVNSREYAVLIGSSIRVTCEVTAQPSEVQFRWSLNNSFGVLSLNTFSQNQTSSMALFSPQSEMDYGTLLCWAKNRIGEQNNPCQFVVTPGAPPEAPKNCQLINQTRETFIVRCSPGKDGGLSQHFQVEVYNKRNKELQKNISASDAPFFIVHSLPSGTSFILFIYSVNVRGRSPPKVLQARTLDAPSVSNKQGDYTEGFRFVNILGIILGILLVVIVLLLLILVLRKLRSRRHSCRDQVIQNGRDEKDQVSSFTDEESPKHDVQLLDLISTKRDFSGPPDVTHTTAKWIHTTSEDFHVDLKKGQESPITPAETVRWRDQVIEESNRSKTDGESSLCIVSESGNSLYDTEEWRSKSFGSQSLVKVDDEDTCITSETPLMNSLAGGEGSLQSFRLGHIISTDV</sequence>
<dbReference type="InterPro" id="IPR013151">
    <property type="entry name" value="Immunoglobulin_dom"/>
</dbReference>
<dbReference type="PROSITE" id="PS50853">
    <property type="entry name" value="FN3"/>
    <property type="match status" value="1"/>
</dbReference>
<dbReference type="InterPro" id="IPR003961">
    <property type="entry name" value="FN3_dom"/>
</dbReference>
<keyword evidence="4 6" id="KW-0472">Membrane</keyword>
<dbReference type="InterPro" id="IPR013783">
    <property type="entry name" value="Ig-like_fold"/>
</dbReference>
<evidence type="ECO:0000256" key="6">
    <source>
        <dbReference type="SAM" id="Phobius"/>
    </source>
</evidence>
<dbReference type="InterPro" id="IPR003598">
    <property type="entry name" value="Ig_sub2"/>
</dbReference>
<protein>
    <submittedName>
        <fullName evidence="10">Hemicentin-1-like</fullName>
    </submittedName>
</protein>
<dbReference type="InterPro" id="IPR036116">
    <property type="entry name" value="FN3_sf"/>
</dbReference>
<dbReference type="InterPro" id="IPR013106">
    <property type="entry name" value="Ig_V-set"/>
</dbReference>
<dbReference type="SMART" id="SM00409">
    <property type="entry name" value="IG"/>
    <property type="match status" value="5"/>
</dbReference>
<evidence type="ECO:0000256" key="3">
    <source>
        <dbReference type="ARBA" id="ARBA00022989"/>
    </source>
</evidence>
<dbReference type="SUPFAM" id="SSF48726">
    <property type="entry name" value="Immunoglobulin"/>
    <property type="match status" value="5"/>
</dbReference>
<feature type="domain" description="Ig-like" evidence="7">
    <location>
        <begin position="359"/>
        <end position="451"/>
    </location>
</feature>
<dbReference type="CDD" id="cd00063">
    <property type="entry name" value="FN3"/>
    <property type="match status" value="1"/>
</dbReference>
<dbReference type="InterPro" id="IPR013162">
    <property type="entry name" value="CD80_C2-set"/>
</dbReference>
<dbReference type="Gene3D" id="2.60.40.10">
    <property type="entry name" value="Immunoglobulins"/>
    <property type="match status" value="6"/>
</dbReference>
<evidence type="ECO:0000259" key="7">
    <source>
        <dbReference type="PROSITE" id="PS50835"/>
    </source>
</evidence>
<accession>A0ABM1S9N3</accession>
<gene>
    <name evidence="10" type="primary">LOC111085546</name>
</gene>
<dbReference type="PANTHER" id="PTHR23278:SF19">
    <property type="entry name" value="OBSCURIN"/>
    <property type="match status" value="1"/>
</dbReference>
<dbReference type="Pfam" id="PF13927">
    <property type="entry name" value="Ig_3"/>
    <property type="match status" value="1"/>
</dbReference>
<dbReference type="Pfam" id="PF07686">
    <property type="entry name" value="V-set"/>
    <property type="match status" value="1"/>
</dbReference>
<keyword evidence="5" id="KW-1015">Disulfide bond</keyword>
<dbReference type="SUPFAM" id="SSF49265">
    <property type="entry name" value="Fibronectin type III"/>
    <property type="match status" value="1"/>
</dbReference>
<feature type="domain" description="Ig-like" evidence="7">
    <location>
        <begin position="155"/>
        <end position="253"/>
    </location>
</feature>
<dbReference type="Proteomes" id="UP000694941">
    <property type="component" value="Unplaced"/>
</dbReference>
<dbReference type="PANTHER" id="PTHR23278">
    <property type="entry name" value="SIDESTEP PROTEIN"/>
    <property type="match status" value="1"/>
</dbReference>
<feature type="domain" description="Ig-like" evidence="7">
    <location>
        <begin position="40"/>
        <end position="146"/>
    </location>
</feature>
<dbReference type="InterPro" id="IPR003599">
    <property type="entry name" value="Ig_sub"/>
</dbReference>
<organism evidence="9 10">
    <name type="scientific">Limulus polyphemus</name>
    <name type="common">Atlantic horseshoe crab</name>
    <dbReference type="NCBI Taxonomy" id="6850"/>
    <lineage>
        <taxon>Eukaryota</taxon>
        <taxon>Metazoa</taxon>
        <taxon>Ecdysozoa</taxon>
        <taxon>Arthropoda</taxon>
        <taxon>Chelicerata</taxon>
        <taxon>Merostomata</taxon>
        <taxon>Xiphosura</taxon>
        <taxon>Limulidae</taxon>
        <taxon>Limulus</taxon>
    </lineage>
</organism>
<evidence type="ECO:0000259" key="8">
    <source>
        <dbReference type="PROSITE" id="PS50853"/>
    </source>
</evidence>
<keyword evidence="2 6" id="KW-0812">Transmembrane</keyword>
<keyword evidence="9" id="KW-1185">Reference proteome</keyword>
<dbReference type="GeneID" id="111085546"/>